<evidence type="ECO:0000313" key="3">
    <source>
        <dbReference type="Proteomes" id="UP000524450"/>
    </source>
</evidence>
<dbReference type="NCBIfam" id="TIGR01540">
    <property type="entry name" value="portal_PBSX"/>
    <property type="match status" value="1"/>
</dbReference>
<dbReference type="EMBL" id="JACIFZ010000002">
    <property type="protein sequence ID" value="MBB4222222.1"/>
    <property type="molecule type" value="Genomic_DNA"/>
</dbReference>
<dbReference type="PIRSF" id="PIRSF018494">
    <property type="entry name" value="PBSX_VPQ"/>
    <property type="match status" value="1"/>
</dbReference>
<reference evidence="2 3" key="1">
    <citation type="submission" date="2020-08" db="EMBL/GenBank/DDBJ databases">
        <title>Genomic Encyclopedia of Type Strains, Phase IV (KMG-V): Genome sequencing to study the core and pangenomes of soil and plant-associated prokaryotes.</title>
        <authorList>
            <person name="Whitman W."/>
        </authorList>
    </citation>
    <scope>NUCLEOTIDE SEQUENCE [LARGE SCALE GENOMIC DNA]</scope>
    <source>
        <strain evidence="2 3">34/80</strain>
    </source>
</reference>
<dbReference type="InterPro" id="IPR030935">
    <property type="entry name" value="PBSX_Proteobac"/>
</dbReference>
<protein>
    <submittedName>
        <fullName evidence="2">PBSX family phage portal protein</fullName>
    </submittedName>
</protein>
<dbReference type="RefSeq" id="WP_375792087.1">
    <property type="nucleotide sequence ID" value="NZ_JACIFZ010000002.1"/>
</dbReference>
<dbReference type="AlphaFoldDB" id="A0A840FMS6"/>
<comment type="caution">
    <text evidence="2">The sequence shown here is derived from an EMBL/GenBank/DDBJ whole genome shotgun (WGS) entry which is preliminary data.</text>
</comment>
<dbReference type="InterPro" id="IPR006430">
    <property type="entry name" value="Phage_portal_PBSX"/>
</dbReference>
<organism evidence="2 3">
    <name type="scientific">Variovorax guangxiensis</name>
    <dbReference type="NCBI Taxonomy" id="1775474"/>
    <lineage>
        <taxon>Bacteria</taxon>
        <taxon>Pseudomonadati</taxon>
        <taxon>Pseudomonadota</taxon>
        <taxon>Betaproteobacteria</taxon>
        <taxon>Burkholderiales</taxon>
        <taxon>Comamonadaceae</taxon>
        <taxon>Variovorax</taxon>
    </lineage>
</organism>
<proteinExistence type="inferred from homology"/>
<accession>A0A840FMS6</accession>
<evidence type="ECO:0000256" key="1">
    <source>
        <dbReference type="ARBA" id="ARBA00006799"/>
    </source>
</evidence>
<gene>
    <name evidence="2" type="ORF">GGD71_002982</name>
</gene>
<dbReference type="Pfam" id="PF04860">
    <property type="entry name" value="Phage_portal"/>
    <property type="match status" value="1"/>
</dbReference>
<dbReference type="InterPro" id="IPR006944">
    <property type="entry name" value="Phage/GTA_portal"/>
</dbReference>
<dbReference type="Proteomes" id="UP000524450">
    <property type="component" value="Unassembled WGS sequence"/>
</dbReference>
<comment type="similarity">
    <text evidence="1">Belongs to the phage portal family. PBSX subfamily.</text>
</comment>
<name>A0A840FMS6_9BURK</name>
<sequence length="354" mass="38762">MSKRKGNLAHRSTHAVPLADADADLMTQPGGGAVAAFSFGDPEPVSRIQLLDYVESMFNGRWYEPPLPWEGLASAFRASPHHGSAIFLKRNLLKTMFIPHPRLSSATFGAMALDFLVFGNAYVEQPRAVTGRPLALQHALAKFTRRGEEAGRYFFVRGWHQEHEFPAGSVFHLREDDVNQEVYGLPEYISALQSAWLNESATMFRRKYYANGSHAGFILYLSDAQVSTTDADALREALKGAKGPGNFRNLFLHAPGGKSDGLKLIPVSEVAAKDDFAAIKNVSKDDVLAAHRVPPGLLGIVPTNAGGFGNAPDALGVFIDNEIRPLMQRFRELNEWAGEELVRFVDMPSVAATA</sequence>
<evidence type="ECO:0000313" key="2">
    <source>
        <dbReference type="EMBL" id="MBB4222222.1"/>
    </source>
</evidence>